<feature type="domain" description="PLD phosphodiesterase" evidence="14">
    <location>
        <begin position="240"/>
        <end position="267"/>
    </location>
</feature>
<comment type="subcellular location">
    <subcellularLocation>
        <location evidence="1">Cell membrane</location>
        <topology evidence="1">Multi-pass membrane protein</topology>
    </subcellularLocation>
</comment>
<dbReference type="GO" id="GO:0005886">
    <property type="term" value="C:plasma membrane"/>
    <property type="evidence" value="ECO:0007669"/>
    <property type="project" value="UniProtKB-SubCell"/>
</dbReference>
<dbReference type="Proteomes" id="UP000063781">
    <property type="component" value="Chromosome"/>
</dbReference>
<dbReference type="KEGG" id="erl:AOC36_01095"/>
<keyword evidence="10" id="KW-0594">Phospholipid biosynthesis</keyword>
<evidence type="ECO:0000256" key="4">
    <source>
        <dbReference type="ARBA" id="ARBA00022679"/>
    </source>
</evidence>
<dbReference type="PROSITE" id="PS50035">
    <property type="entry name" value="PLD"/>
    <property type="match status" value="2"/>
</dbReference>
<proteinExistence type="predicted"/>
<dbReference type="AlphaFoldDB" id="A0A109UGI8"/>
<dbReference type="Pfam" id="PF13091">
    <property type="entry name" value="PLDc_2"/>
    <property type="match status" value="2"/>
</dbReference>
<dbReference type="InterPro" id="IPR001736">
    <property type="entry name" value="PLipase_D/transphosphatidylase"/>
</dbReference>
<keyword evidence="5 13" id="KW-0812">Transmembrane</keyword>
<evidence type="ECO:0000256" key="11">
    <source>
        <dbReference type="ARBA" id="ARBA00023264"/>
    </source>
</evidence>
<evidence type="ECO:0000259" key="14">
    <source>
        <dbReference type="PROSITE" id="PS50035"/>
    </source>
</evidence>
<keyword evidence="6" id="KW-0677">Repeat</keyword>
<dbReference type="OrthoDB" id="9762009at2"/>
<keyword evidence="11" id="KW-1208">Phospholipid metabolism</keyword>
<dbReference type="GO" id="GO:0008808">
    <property type="term" value="F:cardiolipin synthase activity"/>
    <property type="evidence" value="ECO:0007669"/>
    <property type="project" value="UniProtKB-UniRule"/>
</dbReference>
<feature type="domain" description="PLD phosphodiesterase" evidence="14">
    <location>
        <begin position="418"/>
        <end position="445"/>
    </location>
</feature>
<dbReference type="Pfam" id="PF13396">
    <property type="entry name" value="PLDc_N"/>
    <property type="match status" value="1"/>
</dbReference>
<sequence>MKKLLKLLTNKIFVVGLIFISELALILFFAADLLFRYTWLYVLMMFISFFLVLWLVNKNDDPMYALAWSIVILVFPPFGAIIYLLVGGRQMPKKLREKISESYPYQVDDQDADILQEIHQIDPALHTQANFVYNTAHYPIYRNLNAEYLEIGERKFERMLEILEKAEKFIFLEYFIIKDGYMWQTTLEVLTRKVNEGVDVRLIYDDWGCAPFVELKKQCEAAGIKSVIFNPLVPRLAMQMNNRSHRKAVIVDGRYGIVGGINIADEYINRIVRFGHWKDTAVLIEGEAVYSLTLMFLQFYRYYTGIAENPESYKYDFGRVPEGNGYVQPFADAPTDGIDVGIEAHLNLINNAKEYLYIQTPYLIIGHEMIQALCIAAKRGVDVRILVPHIPDKKIVFQGTKSNYEVLLEHGVKIYEYTPGFVHSKTMVSDDKISIVGTTNMDFRSYYMHFECSLLFVDTQVVSACYEDFIKTLDVSHEVTYTEIRSTAFIVKLFRATVRIFSGLL</sequence>
<keyword evidence="7 13" id="KW-1133">Transmembrane helix</keyword>
<evidence type="ECO:0000313" key="15">
    <source>
        <dbReference type="EMBL" id="AMC92638.1"/>
    </source>
</evidence>
<dbReference type="InterPro" id="IPR027379">
    <property type="entry name" value="CLS_N"/>
</dbReference>
<evidence type="ECO:0000256" key="9">
    <source>
        <dbReference type="ARBA" id="ARBA00023136"/>
    </source>
</evidence>
<evidence type="ECO:0000256" key="8">
    <source>
        <dbReference type="ARBA" id="ARBA00023098"/>
    </source>
</evidence>
<feature type="transmembrane region" description="Helical" evidence="13">
    <location>
        <begin position="12"/>
        <end position="31"/>
    </location>
</feature>
<dbReference type="EMBL" id="CP013213">
    <property type="protein sequence ID" value="AMC92638.1"/>
    <property type="molecule type" value="Genomic_DNA"/>
</dbReference>
<protein>
    <recommendedName>
        <fullName evidence="12">Cardiolipin synthase</fullName>
        <ecNumber evidence="12">2.7.8.-</ecNumber>
    </recommendedName>
</protein>
<gene>
    <name evidence="15" type="ORF">AOC36_01095</name>
</gene>
<evidence type="ECO:0000256" key="10">
    <source>
        <dbReference type="ARBA" id="ARBA00023209"/>
    </source>
</evidence>
<keyword evidence="8" id="KW-0443">Lipid metabolism</keyword>
<name>A0A109UGI8_9FIRM</name>
<dbReference type="PANTHER" id="PTHR21248:SF22">
    <property type="entry name" value="PHOSPHOLIPASE D"/>
    <property type="match status" value="1"/>
</dbReference>
<evidence type="ECO:0000313" key="16">
    <source>
        <dbReference type="Proteomes" id="UP000063781"/>
    </source>
</evidence>
<keyword evidence="3" id="KW-0444">Lipid biosynthesis</keyword>
<evidence type="ECO:0000256" key="7">
    <source>
        <dbReference type="ARBA" id="ARBA00022989"/>
    </source>
</evidence>
<dbReference type="EC" id="2.7.8.-" evidence="12"/>
<evidence type="ECO:0000256" key="2">
    <source>
        <dbReference type="ARBA" id="ARBA00022475"/>
    </source>
</evidence>
<keyword evidence="9 13" id="KW-0472">Membrane</keyword>
<reference evidence="15 16" key="1">
    <citation type="submission" date="2015-10" db="EMBL/GenBank/DDBJ databases">
        <title>Erysipelothrix larvae sp. LV19 isolated from the larval gut of the rhinoceros beetle, Trypoxylus dichotomus.</title>
        <authorList>
            <person name="Lim S."/>
            <person name="Kim B.-C."/>
        </authorList>
    </citation>
    <scope>NUCLEOTIDE SEQUENCE [LARGE SCALE GENOMIC DNA]</scope>
    <source>
        <strain evidence="15 16">LV19</strain>
    </source>
</reference>
<dbReference type="InterPro" id="IPR022924">
    <property type="entry name" value="Cardiolipin_synthase"/>
</dbReference>
<dbReference type="NCBIfam" id="TIGR04265">
    <property type="entry name" value="bac_cardiolipin"/>
    <property type="match status" value="1"/>
</dbReference>
<dbReference type="RefSeq" id="WP_067630207.1">
    <property type="nucleotide sequence ID" value="NZ_CP013213.1"/>
</dbReference>
<accession>A0A109UGI8</accession>
<dbReference type="SMART" id="SM00155">
    <property type="entry name" value="PLDc"/>
    <property type="match status" value="2"/>
</dbReference>
<evidence type="ECO:0000256" key="3">
    <source>
        <dbReference type="ARBA" id="ARBA00022516"/>
    </source>
</evidence>
<organism evidence="15 16">
    <name type="scientific">Erysipelothrix larvae</name>
    <dbReference type="NCBI Taxonomy" id="1514105"/>
    <lineage>
        <taxon>Bacteria</taxon>
        <taxon>Bacillati</taxon>
        <taxon>Bacillota</taxon>
        <taxon>Erysipelotrichia</taxon>
        <taxon>Erysipelotrichales</taxon>
        <taxon>Erysipelotrichaceae</taxon>
        <taxon>Erysipelothrix</taxon>
    </lineage>
</organism>
<evidence type="ECO:0000256" key="13">
    <source>
        <dbReference type="SAM" id="Phobius"/>
    </source>
</evidence>
<dbReference type="InterPro" id="IPR025202">
    <property type="entry name" value="PLD-like_dom"/>
</dbReference>
<keyword evidence="4" id="KW-0808">Transferase</keyword>
<evidence type="ECO:0000256" key="12">
    <source>
        <dbReference type="NCBIfam" id="TIGR04265"/>
    </source>
</evidence>
<evidence type="ECO:0000256" key="6">
    <source>
        <dbReference type="ARBA" id="ARBA00022737"/>
    </source>
</evidence>
<keyword evidence="2" id="KW-1003">Cell membrane</keyword>
<keyword evidence="16" id="KW-1185">Reference proteome</keyword>
<dbReference type="STRING" id="1514105.AOC36_01095"/>
<evidence type="ECO:0000256" key="5">
    <source>
        <dbReference type="ARBA" id="ARBA00022692"/>
    </source>
</evidence>
<dbReference type="PANTHER" id="PTHR21248">
    <property type="entry name" value="CARDIOLIPIN SYNTHASE"/>
    <property type="match status" value="1"/>
</dbReference>
<dbReference type="GO" id="GO:0032049">
    <property type="term" value="P:cardiolipin biosynthetic process"/>
    <property type="evidence" value="ECO:0007669"/>
    <property type="project" value="UniProtKB-UniRule"/>
</dbReference>
<dbReference type="SUPFAM" id="SSF56024">
    <property type="entry name" value="Phospholipase D/nuclease"/>
    <property type="match status" value="2"/>
</dbReference>
<feature type="transmembrane region" description="Helical" evidence="13">
    <location>
        <begin position="37"/>
        <end position="56"/>
    </location>
</feature>
<feature type="transmembrane region" description="Helical" evidence="13">
    <location>
        <begin position="63"/>
        <end position="86"/>
    </location>
</feature>
<evidence type="ECO:0000256" key="1">
    <source>
        <dbReference type="ARBA" id="ARBA00004651"/>
    </source>
</evidence>
<dbReference type="Gene3D" id="3.30.870.10">
    <property type="entry name" value="Endonuclease Chain A"/>
    <property type="match status" value="2"/>
</dbReference>
<dbReference type="CDD" id="cd09160">
    <property type="entry name" value="PLDc_SMU_988_like_2"/>
    <property type="match status" value="1"/>
</dbReference>